<evidence type="ECO:0000313" key="3">
    <source>
        <dbReference type="Proteomes" id="UP000048926"/>
    </source>
</evidence>
<evidence type="ECO:0000313" key="2">
    <source>
        <dbReference type="EMBL" id="CTQ41637.1"/>
    </source>
</evidence>
<feature type="transmembrane region" description="Helical" evidence="1">
    <location>
        <begin position="223"/>
        <end position="242"/>
    </location>
</feature>
<dbReference type="Proteomes" id="UP000048926">
    <property type="component" value="Unassembled WGS sequence"/>
</dbReference>
<sequence>MSISQFSTTKEILRFEGANKAAYWRKFALLLSLAVIIATMGLLRNSGAVVIAAMLVAPLMTPILGIASSIVMGWIGRALVLMLTVWVAAGCSIVISWLIVWVADAPSTLLLPDEVLSRSNPGAEDMVVALAAGIAGAYVQIRKSEISLLPGAAIGVSLVPPLAAAGILLYFGEQEAAYEATLLFATNFGAIIFSASLVYIILGPRERLFRKAHRGVKFTLGMTVTLAFLSVVLVQLLAATYLRYIETGTEAILAQRTKEWAGDTPVEIIRVDVHARTKIAEIWVLLDLPSDAQYKIGSLDDFLPVAMKEHPFREAAREVLGEDYKVVVRYQTRIAWLLDLATETIDVAPSVDTVRED</sequence>
<feature type="transmembrane region" description="Helical" evidence="1">
    <location>
        <begin position="23"/>
        <end position="43"/>
    </location>
</feature>
<gene>
    <name evidence="2" type="ORF">LAL4801_00055</name>
</gene>
<reference evidence="3" key="1">
    <citation type="submission" date="2015-07" db="EMBL/GenBank/DDBJ databases">
        <authorList>
            <person name="Rodrigo-Torres Lidia"/>
            <person name="Arahal R.David."/>
        </authorList>
    </citation>
    <scope>NUCLEOTIDE SEQUENCE [LARGE SCALE GENOMIC DNA]</scope>
    <source>
        <strain evidence="3">CECT 4801</strain>
    </source>
</reference>
<proteinExistence type="predicted"/>
<feature type="transmembrane region" description="Helical" evidence="1">
    <location>
        <begin position="148"/>
        <end position="171"/>
    </location>
</feature>
<feature type="transmembrane region" description="Helical" evidence="1">
    <location>
        <begin position="49"/>
        <end position="71"/>
    </location>
</feature>
<protein>
    <submittedName>
        <fullName evidence="2">Putative hydrophobic domain protein</fullName>
    </submittedName>
</protein>
<feature type="transmembrane region" description="Helical" evidence="1">
    <location>
        <begin position="123"/>
        <end position="141"/>
    </location>
</feature>
<feature type="transmembrane region" description="Helical" evidence="1">
    <location>
        <begin position="78"/>
        <end position="103"/>
    </location>
</feature>
<dbReference type="RefSeq" id="WP_055653469.1">
    <property type="nucleotide sequence ID" value="NZ_CXST01000001.1"/>
</dbReference>
<dbReference type="PANTHER" id="PTHR20992:SF9">
    <property type="entry name" value="AT15442P-RELATED"/>
    <property type="match status" value="1"/>
</dbReference>
<dbReference type="AlphaFoldDB" id="A0A0M6XW34"/>
<keyword evidence="1" id="KW-0812">Transmembrane</keyword>
<dbReference type="PANTHER" id="PTHR20992">
    <property type="entry name" value="AT15442P-RELATED"/>
    <property type="match status" value="1"/>
</dbReference>
<name>A0A0M6XW34_9HYPH</name>
<keyword evidence="3" id="KW-1185">Reference proteome</keyword>
<dbReference type="Pfam" id="PF04087">
    <property type="entry name" value="DUF389"/>
    <property type="match status" value="1"/>
</dbReference>
<accession>A0A0M6XW34</accession>
<feature type="transmembrane region" description="Helical" evidence="1">
    <location>
        <begin position="183"/>
        <end position="202"/>
    </location>
</feature>
<keyword evidence="1" id="KW-1133">Transmembrane helix</keyword>
<keyword evidence="1" id="KW-0472">Membrane</keyword>
<dbReference type="InterPro" id="IPR005240">
    <property type="entry name" value="DUF389"/>
</dbReference>
<evidence type="ECO:0000256" key="1">
    <source>
        <dbReference type="SAM" id="Phobius"/>
    </source>
</evidence>
<organism evidence="2 3">
    <name type="scientific">Roseibium aggregatum</name>
    <dbReference type="NCBI Taxonomy" id="187304"/>
    <lineage>
        <taxon>Bacteria</taxon>
        <taxon>Pseudomonadati</taxon>
        <taxon>Pseudomonadota</taxon>
        <taxon>Alphaproteobacteria</taxon>
        <taxon>Hyphomicrobiales</taxon>
        <taxon>Stappiaceae</taxon>
        <taxon>Roseibium</taxon>
    </lineage>
</organism>
<dbReference type="EMBL" id="CXST01000001">
    <property type="protein sequence ID" value="CTQ41637.1"/>
    <property type="molecule type" value="Genomic_DNA"/>
</dbReference>